<proteinExistence type="predicted"/>
<reference evidence="2 3" key="1">
    <citation type="submission" date="2009-01" db="EMBL/GenBank/DDBJ databases">
        <authorList>
            <person name="Fulton L."/>
            <person name="Clifton S."/>
            <person name="Fulton B."/>
            <person name="Xu J."/>
            <person name="Minx P."/>
            <person name="Pepin K.H."/>
            <person name="Johnson M."/>
            <person name="Bhonagiri V."/>
            <person name="Nash W.E."/>
            <person name="Mardis E.R."/>
            <person name="Wilson R.K."/>
        </authorList>
    </citation>
    <scope>NUCLEOTIDE SEQUENCE [LARGE SCALE GENOMIC DNA]</scope>
    <source>
        <strain evidence="2 3">DSM 15981</strain>
    </source>
</reference>
<organism evidence="2 3">
    <name type="scientific">[Clostridium] asparagiforme DSM 15981</name>
    <dbReference type="NCBI Taxonomy" id="518636"/>
    <lineage>
        <taxon>Bacteria</taxon>
        <taxon>Bacillati</taxon>
        <taxon>Bacillota</taxon>
        <taxon>Clostridia</taxon>
        <taxon>Lachnospirales</taxon>
        <taxon>Lachnospiraceae</taxon>
        <taxon>Enterocloster</taxon>
    </lineage>
</organism>
<protein>
    <submittedName>
        <fullName evidence="2">Uncharacterized protein</fullName>
    </submittedName>
</protein>
<feature type="region of interest" description="Disordered" evidence="1">
    <location>
        <begin position="1"/>
        <end position="25"/>
    </location>
</feature>
<accession>C0CUB9</accession>
<evidence type="ECO:0000313" key="3">
    <source>
        <dbReference type="Proteomes" id="UP000004756"/>
    </source>
</evidence>
<dbReference type="HOGENOM" id="CLU_3231545_0_0_9"/>
<evidence type="ECO:0000313" key="2">
    <source>
        <dbReference type="EMBL" id="EEG57328.1"/>
    </source>
</evidence>
<gene>
    <name evidence="2" type="ORF">CLOSTASPAR_00568</name>
</gene>
<sequence>MKINQTISVNGKPDEQSKNRSGNRYRGREIGIDTCFRVCKNGW</sequence>
<evidence type="ECO:0000256" key="1">
    <source>
        <dbReference type="SAM" id="MobiDB-lite"/>
    </source>
</evidence>
<comment type="caution">
    <text evidence="2">The sequence shown here is derived from an EMBL/GenBank/DDBJ whole genome shotgun (WGS) entry which is preliminary data.</text>
</comment>
<dbReference type="EMBL" id="ACCJ01000026">
    <property type="protein sequence ID" value="EEG57328.1"/>
    <property type="molecule type" value="Genomic_DNA"/>
</dbReference>
<name>C0CUB9_9FIRM</name>
<dbReference type="AlphaFoldDB" id="C0CUB9"/>
<reference evidence="2 3" key="2">
    <citation type="submission" date="2009-02" db="EMBL/GenBank/DDBJ databases">
        <title>Draft genome sequence of Clostridium asparagiforme (DSM 15981).</title>
        <authorList>
            <person name="Sudarsanam P."/>
            <person name="Ley R."/>
            <person name="Guruge J."/>
            <person name="Turnbaugh P.J."/>
            <person name="Mahowald M."/>
            <person name="Liep D."/>
            <person name="Gordon J."/>
        </authorList>
    </citation>
    <scope>NUCLEOTIDE SEQUENCE [LARGE SCALE GENOMIC DNA]</scope>
    <source>
        <strain evidence="2 3">DSM 15981</strain>
    </source>
</reference>
<keyword evidence="3" id="KW-1185">Reference proteome</keyword>
<dbReference type="Proteomes" id="UP000004756">
    <property type="component" value="Unassembled WGS sequence"/>
</dbReference>